<feature type="domain" description="Peptidoglycan binding-like" evidence="3">
    <location>
        <begin position="48"/>
        <end position="107"/>
    </location>
</feature>
<dbReference type="InterPro" id="IPR036366">
    <property type="entry name" value="PGBDSf"/>
</dbReference>
<dbReference type="PANTHER" id="PTHR10201:SF323">
    <property type="entry name" value="MATRIX METALLOPROTEINASE-21"/>
    <property type="match status" value="1"/>
</dbReference>
<organism evidence="4 5">
    <name type="scientific">Rhamnella rubrinervis</name>
    <dbReference type="NCBI Taxonomy" id="2594499"/>
    <lineage>
        <taxon>Eukaryota</taxon>
        <taxon>Viridiplantae</taxon>
        <taxon>Streptophyta</taxon>
        <taxon>Embryophyta</taxon>
        <taxon>Tracheophyta</taxon>
        <taxon>Spermatophyta</taxon>
        <taxon>Magnoliopsida</taxon>
        <taxon>eudicotyledons</taxon>
        <taxon>Gunneridae</taxon>
        <taxon>Pentapetalae</taxon>
        <taxon>rosids</taxon>
        <taxon>fabids</taxon>
        <taxon>Rosales</taxon>
        <taxon>Rhamnaceae</taxon>
        <taxon>rhamnoid group</taxon>
        <taxon>Rhamneae</taxon>
        <taxon>Rhamnella</taxon>
    </lineage>
</organism>
<evidence type="ECO:0000256" key="1">
    <source>
        <dbReference type="ARBA" id="ARBA00023049"/>
    </source>
</evidence>
<evidence type="ECO:0000313" key="4">
    <source>
        <dbReference type="EMBL" id="KAF3443486.1"/>
    </source>
</evidence>
<feature type="signal peptide" evidence="2">
    <location>
        <begin position="1"/>
        <end position="27"/>
    </location>
</feature>
<dbReference type="InterPro" id="IPR036365">
    <property type="entry name" value="PGBD-like_sf"/>
</dbReference>
<keyword evidence="1" id="KW-0482">Metalloprotease</keyword>
<feature type="chain" id="PRO_5035419594" description="Peptidoglycan binding-like domain-containing protein" evidence="2">
    <location>
        <begin position="28"/>
        <end position="213"/>
    </location>
</feature>
<accession>A0A8K0H0K7</accession>
<proteinExistence type="predicted"/>
<dbReference type="GO" id="GO:0030198">
    <property type="term" value="P:extracellular matrix organization"/>
    <property type="evidence" value="ECO:0007669"/>
    <property type="project" value="TreeGrafter"/>
</dbReference>
<dbReference type="Proteomes" id="UP000796880">
    <property type="component" value="Unassembled WGS sequence"/>
</dbReference>
<name>A0A8K0H0K7_9ROSA</name>
<keyword evidence="1" id="KW-0378">Hydrolase</keyword>
<evidence type="ECO:0000256" key="2">
    <source>
        <dbReference type="SAM" id="SignalP"/>
    </source>
</evidence>
<feature type="domain" description="Peptidoglycan binding-like" evidence="3">
    <location>
        <begin position="139"/>
        <end position="197"/>
    </location>
</feature>
<protein>
    <recommendedName>
        <fullName evidence="3">Peptidoglycan binding-like domain-containing protein</fullName>
    </recommendedName>
</protein>
<dbReference type="SUPFAM" id="SSF47090">
    <property type="entry name" value="PGBD-like"/>
    <property type="match status" value="2"/>
</dbReference>
<keyword evidence="2" id="KW-0732">Signal</keyword>
<dbReference type="PANTHER" id="PTHR10201">
    <property type="entry name" value="MATRIX METALLOPROTEINASE"/>
    <property type="match status" value="1"/>
</dbReference>
<dbReference type="GO" id="GO:0004222">
    <property type="term" value="F:metalloendopeptidase activity"/>
    <property type="evidence" value="ECO:0007669"/>
    <property type="project" value="TreeGrafter"/>
</dbReference>
<sequence length="213" mass="24064">MTAMNSQSSKAFIVIILLLHLISMSVSVSFNSDSLRSLEGLSKGQAHQAIPDLKDFLRGFGYLNYMDKSKFNDDYYDEDLESAVKLFQKFSGLEVIGMLDSSTIELMIYHSDSLLIPGIDSDPDPLHSLEGLSKGQAHQVIPVKHYLRLFGYLKYMDKSRFNDNYYDEDLESAVKLFQKISNLEVTGMLDSSTIKLMTSSRCLLYVGDHIYGI</sequence>
<dbReference type="Pfam" id="PF01471">
    <property type="entry name" value="PG_binding_1"/>
    <property type="match status" value="2"/>
</dbReference>
<comment type="caution">
    <text evidence="4">The sequence shown here is derived from an EMBL/GenBank/DDBJ whole genome shotgun (WGS) entry which is preliminary data.</text>
</comment>
<dbReference type="Gene3D" id="1.10.101.10">
    <property type="entry name" value="PGBD-like superfamily/PGBD"/>
    <property type="match status" value="2"/>
</dbReference>
<dbReference type="OrthoDB" id="1743387at2759"/>
<keyword evidence="1" id="KW-0645">Protease</keyword>
<reference evidence="4" key="1">
    <citation type="submission" date="2020-03" db="EMBL/GenBank/DDBJ databases">
        <title>A high-quality chromosome-level genome assembly of a woody plant with both climbing and erect habits, Rhamnella rubrinervis.</title>
        <authorList>
            <person name="Lu Z."/>
            <person name="Yang Y."/>
            <person name="Zhu X."/>
            <person name="Sun Y."/>
        </authorList>
    </citation>
    <scope>NUCLEOTIDE SEQUENCE</scope>
    <source>
        <strain evidence="4">BYM</strain>
        <tissue evidence="4">Leaf</tissue>
    </source>
</reference>
<keyword evidence="5" id="KW-1185">Reference proteome</keyword>
<gene>
    <name evidence="4" type="ORF">FNV43_RR13169</name>
</gene>
<dbReference type="GO" id="GO:0030574">
    <property type="term" value="P:collagen catabolic process"/>
    <property type="evidence" value="ECO:0007669"/>
    <property type="project" value="TreeGrafter"/>
</dbReference>
<evidence type="ECO:0000313" key="5">
    <source>
        <dbReference type="Proteomes" id="UP000796880"/>
    </source>
</evidence>
<evidence type="ECO:0000259" key="3">
    <source>
        <dbReference type="Pfam" id="PF01471"/>
    </source>
</evidence>
<dbReference type="InterPro" id="IPR002477">
    <property type="entry name" value="Peptidoglycan-bd-like"/>
</dbReference>
<dbReference type="AlphaFoldDB" id="A0A8K0H0K7"/>
<dbReference type="EMBL" id="VOIH02000006">
    <property type="protein sequence ID" value="KAF3443486.1"/>
    <property type="molecule type" value="Genomic_DNA"/>
</dbReference>